<dbReference type="RefSeq" id="WP_089368075.1">
    <property type="nucleotide sequence ID" value="NZ_BJXZ01000002.1"/>
</dbReference>
<organism evidence="2 3">
    <name type="scientific">Pseudoalteromonas nigrifaciens</name>
    <dbReference type="NCBI Taxonomy" id="28109"/>
    <lineage>
        <taxon>Bacteria</taxon>
        <taxon>Pseudomonadati</taxon>
        <taxon>Pseudomonadota</taxon>
        <taxon>Gammaproteobacteria</taxon>
        <taxon>Alteromonadales</taxon>
        <taxon>Pseudoalteromonadaceae</taxon>
        <taxon>Pseudoalteromonas</taxon>
    </lineage>
</organism>
<dbReference type="GeneID" id="300941349"/>
<evidence type="ECO:0000256" key="1">
    <source>
        <dbReference type="SAM" id="MobiDB-lite"/>
    </source>
</evidence>
<evidence type="ECO:0000313" key="2">
    <source>
        <dbReference type="EMBL" id="ASM53680.1"/>
    </source>
</evidence>
<reference evidence="2 3" key="1">
    <citation type="submission" date="2015-03" db="EMBL/GenBank/DDBJ databases">
        <authorList>
            <person name="Xie B.-B."/>
            <person name="Rong J.-C."/>
            <person name="Qin Q.-L."/>
            <person name="Zhang Y.-Z."/>
        </authorList>
    </citation>
    <scope>NUCLEOTIDE SEQUENCE [LARGE SCALE GENOMIC DNA]</scope>
    <source>
        <strain evidence="2 3">KMM 661</strain>
    </source>
</reference>
<dbReference type="AlphaFoldDB" id="A0AAC9UEQ9"/>
<dbReference type="KEGG" id="png:PNIG_a1531"/>
<accession>A0AAC9UEQ9</accession>
<name>A0AAC9UEQ9_9GAMM</name>
<evidence type="ECO:0008006" key="4">
    <source>
        <dbReference type="Google" id="ProtNLM"/>
    </source>
</evidence>
<protein>
    <recommendedName>
        <fullName evidence="4">Terminase small subunit</fullName>
    </recommendedName>
</protein>
<evidence type="ECO:0000313" key="3">
    <source>
        <dbReference type="Proteomes" id="UP000198329"/>
    </source>
</evidence>
<proteinExistence type="predicted"/>
<dbReference type="EMBL" id="CP011036">
    <property type="protein sequence ID" value="ASM53680.1"/>
    <property type="molecule type" value="Genomic_DNA"/>
</dbReference>
<gene>
    <name evidence="2" type="ORF">PNIG_a1531</name>
</gene>
<feature type="region of interest" description="Disordered" evidence="1">
    <location>
        <begin position="46"/>
        <end position="72"/>
    </location>
</feature>
<sequence length="237" mass="26678">MSKWDDLSALFLKEHAETGIGPREFCESNSINYATARRYIKLPQANLKKPPKAKERKTKEGKQKPGVKPGSRNLHLVKHGGYTKYFNNDVNELVEATTLEDELDLCRARIHMVMDAIHGIQKLLDDPDTDNEARTRLYESMFKAENALDRNVQRVESIIKTLSNLETDTLARGKLIVETARISQQTKALVHSTKRGKHQADIAEHEAVKARKEAGGTSKLDDFIDKRTGGLDTVVSQ</sequence>
<keyword evidence="3" id="KW-1185">Reference proteome</keyword>
<feature type="compositionally biased region" description="Basic and acidic residues" evidence="1">
    <location>
        <begin position="198"/>
        <end position="214"/>
    </location>
</feature>
<feature type="region of interest" description="Disordered" evidence="1">
    <location>
        <begin position="191"/>
        <end position="214"/>
    </location>
</feature>
<dbReference type="Proteomes" id="UP000198329">
    <property type="component" value="Chromosome I"/>
</dbReference>